<keyword evidence="3" id="KW-0808">Transferase</keyword>
<dbReference type="Gene3D" id="3.40.50.300">
    <property type="entry name" value="P-loop containing nucleotide triphosphate hydrolases"/>
    <property type="match status" value="1"/>
</dbReference>
<evidence type="ECO:0000256" key="3">
    <source>
        <dbReference type="ARBA" id="ARBA00022679"/>
    </source>
</evidence>
<protein>
    <submittedName>
        <fullName evidence="7">AAA family ATPase</fullName>
    </submittedName>
</protein>
<sequence length="165" mass="18839">MRICITGTPGVGKTAIAQRLAKELDYPAINEKEFAVKEGLVAAEFDVQSNELEVPLEKLEARLNKMLAKEKNIIAEGHMLCEIKGRFDLVVVLHLDPERLEYRLEQRSYSPEKVQDNVFCEGIDYCSRQAMKNYPKSRVIEVENRKSIKETTELIITVIKSKNAK</sequence>
<dbReference type="PANTHER" id="PTHR12595:SF0">
    <property type="entry name" value="ADENYLATE KINASE ISOENZYME 6"/>
    <property type="match status" value="1"/>
</dbReference>
<keyword evidence="5" id="KW-0418">Kinase</keyword>
<dbReference type="GO" id="GO:0005524">
    <property type="term" value="F:ATP binding"/>
    <property type="evidence" value="ECO:0007669"/>
    <property type="project" value="UniProtKB-KW"/>
</dbReference>
<proteinExistence type="predicted"/>
<keyword evidence="6" id="KW-0067">ATP-binding</keyword>
<dbReference type="GO" id="GO:0016887">
    <property type="term" value="F:ATP hydrolysis activity"/>
    <property type="evidence" value="ECO:0007669"/>
    <property type="project" value="InterPro"/>
</dbReference>
<reference evidence="8" key="1">
    <citation type="journal article" date="2020" name="bioRxiv">
        <title>A rank-normalized archaeal taxonomy based on genome phylogeny resolves widespread incomplete and uneven classifications.</title>
        <authorList>
            <person name="Rinke C."/>
            <person name="Chuvochina M."/>
            <person name="Mussig A.J."/>
            <person name="Chaumeil P.-A."/>
            <person name="Waite D.W."/>
            <person name="Whitman W.B."/>
            <person name="Parks D.H."/>
            <person name="Hugenholtz P."/>
        </authorList>
    </citation>
    <scope>NUCLEOTIDE SEQUENCE [LARGE SCALE GENOMIC DNA]</scope>
</reference>
<dbReference type="EMBL" id="DUGC01000102">
    <property type="protein sequence ID" value="HIH10273.1"/>
    <property type="molecule type" value="Genomic_DNA"/>
</dbReference>
<dbReference type="SUPFAM" id="SSF52540">
    <property type="entry name" value="P-loop containing nucleoside triphosphate hydrolases"/>
    <property type="match status" value="1"/>
</dbReference>
<organism evidence="7 8">
    <name type="scientific">Candidatus Iainarchaeum sp</name>
    <dbReference type="NCBI Taxonomy" id="3101447"/>
    <lineage>
        <taxon>Archaea</taxon>
        <taxon>Candidatus Iainarchaeota</taxon>
        <taxon>Candidatus Iainarchaeia</taxon>
        <taxon>Candidatus Iainarchaeales</taxon>
        <taxon>Candidatus Iainarchaeaceae</taxon>
        <taxon>Candidatus Iainarchaeum</taxon>
    </lineage>
</organism>
<evidence type="ECO:0000256" key="2">
    <source>
        <dbReference type="ARBA" id="ARBA00022552"/>
    </source>
</evidence>
<name>A0A7J4IXI5_9ARCH</name>
<dbReference type="InterPro" id="IPR020618">
    <property type="entry name" value="Adenyl_kinase_AK6"/>
</dbReference>
<evidence type="ECO:0000256" key="4">
    <source>
        <dbReference type="ARBA" id="ARBA00022741"/>
    </source>
</evidence>
<dbReference type="Pfam" id="PF13238">
    <property type="entry name" value="AAA_18"/>
    <property type="match status" value="1"/>
</dbReference>
<evidence type="ECO:0000256" key="5">
    <source>
        <dbReference type="ARBA" id="ARBA00022777"/>
    </source>
</evidence>
<evidence type="ECO:0000256" key="1">
    <source>
        <dbReference type="ARBA" id="ARBA00022517"/>
    </source>
</evidence>
<keyword evidence="4" id="KW-0547">Nucleotide-binding</keyword>
<gene>
    <name evidence="7" type="ORF">HA254_06435</name>
</gene>
<evidence type="ECO:0000256" key="6">
    <source>
        <dbReference type="ARBA" id="ARBA00022840"/>
    </source>
</evidence>
<dbReference type="InterPro" id="IPR027417">
    <property type="entry name" value="P-loop_NTPase"/>
</dbReference>
<keyword evidence="1" id="KW-0690">Ribosome biogenesis</keyword>
<evidence type="ECO:0000313" key="8">
    <source>
        <dbReference type="Proteomes" id="UP000565078"/>
    </source>
</evidence>
<dbReference type="PANTHER" id="PTHR12595">
    <property type="entry name" value="POS9-ACTIVATING FACTOR FAP7-RELATED"/>
    <property type="match status" value="1"/>
</dbReference>
<evidence type="ECO:0000313" key="7">
    <source>
        <dbReference type="EMBL" id="HIH10273.1"/>
    </source>
</evidence>
<dbReference type="GO" id="GO:0006364">
    <property type="term" value="P:rRNA processing"/>
    <property type="evidence" value="ECO:0007669"/>
    <property type="project" value="UniProtKB-KW"/>
</dbReference>
<dbReference type="Proteomes" id="UP000565078">
    <property type="component" value="Unassembled WGS sequence"/>
</dbReference>
<dbReference type="GO" id="GO:0004017">
    <property type="term" value="F:AMP kinase activity"/>
    <property type="evidence" value="ECO:0007669"/>
    <property type="project" value="InterPro"/>
</dbReference>
<accession>A0A7J4IXI5</accession>
<comment type="caution">
    <text evidence="7">The sequence shown here is derived from an EMBL/GenBank/DDBJ whole genome shotgun (WGS) entry which is preliminary data.</text>
</comment>
<keyword evidence="2" id="KW-0698">rRNA processing</keyword>
<dbReference type="AlphaFoldDB" id="A0A7J4IXI5"/>